<dbReference type="AlphaFoldDB" id="A0AAV2F7S0"/>
<sequence>MGKEAMGQVEVWEKSTLRAEQSNNGEASLCGKQRRRVGAAGGLDDRCGRTFEICLGVTGTSSHISRKGDWNS</sequence>
<protein>
    <submittedName>
        <fullName evidence="1">Uncharacterized protein</fullName>
    </submittedName>
</protein>
<dbReference type="EMBL" id="OZ034819">
    <property type="protein sequence ID" value="CAL1394245.1"/>
    <property type="molecule type" value="Genomic_DNA"/>
</dbReference>
<keyword evidence="2" id="KW-1185">Reference proteome</keyword>
<name>A0AAV2F7S0_9ROSI</name>
<organism evidence="1 2">
    <name type="scientific">Linum trigynum</name>
    <dbReference type="NCBI Taxonomy" id="586398"/>
    <lineage>
        <taxon>Eukaryota</taxon>
        <taxon>Viridiplantae</taxon>
        <taxon>Streptophyta</taxon>
        <taxon>Embryophyta</taxon>
        <taxon>Tracheophyta</taxon>
        <taxon>Spermatophyta</taxon>
        <taxon>Magnoliopsida</taxon>
        <taxon>eudicotyledons</taxon>
        <taxon>Gunneridae</taxon>
        <taxon>Pentapetalae</taxon>
        <taxon>rosids</taxon>
        <taxon>fabids</taxon>
        <taxon>Malpighiales</taxon>
        <taxon>Linaceae</taxon>
        <taxon>Linum</taxon>
    </lineage>
</organism>
<evidence type="ECO:0000313" key="2">
    <source>
        <dbReference type="Proteomes" id="UP001497516"/>
    </source>
</evidence>
<accession>A0AAV2F7S0</accession>
<proteinExistence type="predicted"/>
<evidence type="ECO:0000313" key="1">
    <source>
        <dbReference type="EMBL" id="CAL1394245.1"/>
    </source>
</evidence>
<dbReference type="Proteomes" id="UP001497516">
    <property type="component" value="Chromosome 6"/>
</dbReference>
<gene>
    <name evidence="1" type="ORF">LTRI10_LOCUS34762</name>
</gene>
<reference evidence="1 2" key="1">
    <citation type="submission" date="2024-04" db="EMBL/GenBank/DDBJ databases">
        <authorList>
            <person name="Fracassetti M."/>
        </authorList>
    </citation>
    <scope>NUCLEOTIDE SEQUENCE [LARGE SCALE GENOMIC DNA]</scope>
</reference>